<dbReference type="SUPFAM" id="SSF53850">
    <property type="entry name" value="Periplasmic binding protein-like II"/>
    <property type="match status" value="1"/>
</dbReference>
<feature type="chain" id="PRO_5002296470" description="ABC transporter substrate-binding protein" evidence="7">
    <location>
        <begin position="22"/>
        <end position="526"/>
    </location>
</feature>
<feature type="signal peptide" evidence="7">
    <location>
        <begin position="1"/>
        <end position="21"/>
    </location>
</feature>
<keyword evidence="1" id="KW-1003">Cell membrane</keyword>
<proteinExistence type="predicted"/>
<evidence type="ECO:0000256" key="7">
    <source>
        <dbReference type="SAM" id="SignalP"/>
    </source>
</evidence>
<name>A0A0D5NH67_9BACL</name>
<evidence type="ECO:0000256" key="5">
    <source>
        <dbReference type="ARBA" id="ARBA00023288"/>
    </source>
</evidence>
<dbReference type="InterPro" id="IPR006059">
    <property type="entry name" value="SBP"/>
</dbReference>
<dbReference type="InterPro" id="IPR050490">
    <property type="entry name" value="Bact_solute-bd_prot1"/>
</dbReference>
<evidence type="ECO:0000256" key="4">
    <source>
        <dbReference type="ARBA" id="ARBA00023139"/>
    </source>
</evidence>
<dbReference type="PANTHER" id="PTHR43649:SF33">
    <property type="entry name" value="POLYGALACTURONAN_RHAMNOGALACTURONAN-BINDING PROTEIN YTCQ"/>
    <property type="match status" value="1"/>
</dbReference>
<dbReference type="PANTHER" id="PTHR43649">
    <property type="entry name" value="ARABINOSE-BINDING PROTEIN-RELATED"/>
    <property type="match status" value="1"/>
</dbReference>
<reference evidence="8 9" key="1">
    <citation type="journal article" date="2015" name="J. Biotechnol.">
        <title>Complete genome sequence of Paenibacillus beijingensis 7188(T) (=DSM 24997(T)), a novel rhizobacterium from jujube garden soil.</title>
        <authorList>
            <person name="Kwak Y."/>
            <person name="Shin J.H."/>
        </authorList>
    </citation>
    <scope>NUCLEOTIDE SEQUENCE [LARGE SCALE GENOMIC DNA]</scope>
    <source>
        <strain evidence="8 9">DSM 24997</strain>
    </source>
</reference>
<accession>A0A0D5NH67</accession>
<reference evidence="9" key="2">
    <citation type="submission" date="2015-03" db="EMBL/GenBank/DDBJ databases">
        <title>Genome sequence of Paenibacillus beijingensis strain DSM 24997T.</title>
        <authorList>
            <person name="Kwak Y."/>
            <person name="Shin J.-H."/>
        </authorList>
    </citation>
    <scope>NUCLEOTIDE SEQUENCE [LARGE SCALE GENOMIC DNA]</scope>
    <source>
        <strain evidence="9">DSM 24997</strain>
    </source>
</reference>
<gene>
    <name evidence="8" type="ORF">VN24_06285</name>
</gene>
<dbReference type="Gene3D" id="3.40.190.10">
    <property type="entry name" value="Periplasmic binding protein-like II"/>
    <property type="match status" value="2"/>
</dbReference>
<keyword evidence="4" id="KW-0564">Palmitate</keyword>
<evidence type="ECO:0000256" key="1">
    <source>
        <dbReference type="ARBA" id="ARBA00022475"/>
    </source>
</evidence>
<organism evidence="8 9">
    <name type="scientific">Paenibacillus beijingensis</name>
    <dbReference type="NCBI Taxonomy" id="1126833"/>
    <lineage>
        <taxon>Bacteria</taxon>
        <taxon>Bacillati</taxon>
        <taxon>Bacillota</taxon>
        <taxon>Bacilli</taxon>
        <taxon>Bacillales</taxon>
        <taxon>Paenibacillaceae</taxon>
        <taxon>Paenibacillus</taxon>
    </lineage>
</organism>
<feature type="compositionally biased region" description="Polar residues" evidence="6">
    <location>
        <begin position="27"/>
        <end position="43"/>
    </location>
</feature>
<keyword evidence="3" id="KW-0472">Membrane</keyword>
<evidence type="ECO:0000256" key="2">
    <source>
        <dbReference type="ARBA" id="ARBA00022729"/>
    </source>
</evidence>
<keyword evidence="5" id="KW-0449">Lipoprotein</keyword>
<evidence type="ECO:0008006" key="10">
    <source>
        <dbReference type="Google" id="ProtNLM"/>
    </source>
</evidence>
<dbReference type="AlphaFoldDB" id="A0A0D5NH67"/>
<dbReference type="Pfam" id="PF01547">
    <property type="entry name" value="SBP_bac_1"/>
    <property type="match status" value="1"/>
</dbReference>
<dbReference type="Proteomes" id="UP000032633">
    <property type="component" value="Chromosome"/>
</dbReference>
<dbReference type="HOGENOM" id="CLU_021021_3_0_9"/>
<feature type="region of interest" description="Disordered" evidence="6">
    <location>
        <begin position="27"/>
        <end position="51"/>
    </location>
</feature>
<protein>
    <recommendedName>
        <fullName evidence="10">ABC transporter substrate-binding protein</fullName>
    </recommendedName>
</protein>
<sequence length="526" mass="59025">MNRLHRGIAGFIVVLSILATAACSGNNNAGQPQQDTGTASPNGQQQQQEQQPVEIKMMADYGVASFFDTDRHFMDMIEKGTNTKLTVEVPPTTGYKERLQLMLSTGDYPDIVYFPSASDPSFLNAVRDGIVLPVNGYLDQAPEIKKYTYDTTWDVLKVNQDDNIYGIPRTSVVRNDGYWIRKDWAANVGIELPADGTVTLEQFADILRKFTKNDPDRNGKNDTYGFAGSVDKNKVLQPIVASSFGELGWQKASGGSYEYIDLMYDRTSDGYKKALQYTQDLYKEGLFEPNSATTDSTKAYEGFFRGVAGVVPAFAGTYISYRDEVKKLNPDAEVTFVHVKNEQGEVKGAPPSEASTGMWGLWAIMKGSENPQKAVEVLNYWLTDEAWTKVKEGYEGTDYQVVDGSKQYMKERQPAPLRRNSMRRAGDSDFFIDPGTSTEDLNIIKPWLDRSVSSVVPNLSLDYVPDASKQPNYMDYQKVWQQTIMKIVLGDEPVGKFDELLDGWYKNGGEEYVRQMNDYIKKLSKA</sequence>
<dbReference type="OrthoDB" id="9787283at2"/>
<dbReference type="STRING" id="1126833.VN24_06285"/>
<dbReference type="EMBL" id="CP011058">
    <property type="protein sequence ID" value="AJY74258.1"/>
    <property type="molecule type" value="Genomic_DNA"/>
</dbReference>
<keyword evidence="2 7" id="KW-0732">Signal</keyword>
<dbReference type="RefSeq" id="WP_045669694.1">
    <property type="nucleotide sequence ID" value="NZ_CP011058.1"/>
</dbReference>
<evidence type="ECO:0000313" key="8">
    <source>
        <dbReference type="EMBL" id="AJY74258.1"/>
    </source>
</evidence>
<dbReference type="KEGG" id="pbj:VN24_06285"/>
<dbReference type="PATRIC" id="fig|1126833.4.peg.1365"/>
<evidence type="ECO:0000256" key="3">
    <source>
        <dbReference type="ARBA" id="ARBA00023136"/>
    </source>
</evidence>
<evidence type="ECO:0000313" key="9">
    <source>
        <dbReference type="Proteomes" id="UP000032633"/>
    </source>
</evidence>
<keyword evidence="9" id="KW-1185">Reference proteome</keyword>
<dbReference type="PROSITE" id="PS51257">
    <property type="entry name" value="PROKAR_LIPOPROTEIN"/>
    <property type="match status" value="1"/>
</dbReference>
<evidence type="ECO:0000256" key="6">
    <source>
        <dbReference type="SAM" id="MobiDB-lite"/>
    </source>
</evidence>